<keyword evidence="2 5" id="KW-0812">Transmembrane</keyword>
<feature type="transmembrane region" description="Helical" evidence="5">
    <location>
        <begin position="74"/>
        <end position="93"/>
    </location>
</feature>
<dbReference type="Proteomes" id="UP000332515">
    <property type="component" value="Unassembled WGS sequence"/>
</dbReference>
<feature type="transmembrane region" description="Helical" evidence="5">
    <location>
        <begin position="6"/>
        <end position="25"/>
    </location>
</feature>
<proteinExistence type="inferred from homology"/>
<dbReference type="AlphaFoldDB" id="A0A6A7Y065"/>
<organism evidence="6 7">
    <name type="scientific">Segnochrobactrum spirostomi</name>
    <dbReference type="NCBI Taxonomy" id="2608987"/>
    <lineage>
        <taxon>Bacteria</taxon>
        <taxon>Pseudomonadati</taxon>
        <taxon>Pseudomonadota</taxon>
        <taxon>Alphaproteobacteria</taxon>
        <taxon>Hyphomicrobiales</taxon>
        <taxon>Segnochrobactraceae</taxon>
        <taxon>Segnochrobactrum</taxon>
    </lineage>
</organism>
<dbReference type="InterPro" id="IPR002781">
    <property type="entry name" value="TM_pro_TauE-like"/>
</dbReference>
<dbReference type="InterPro" id="IPR051598">
    <property type="entry name" value="TSUP/Inactive_protease-like"/>
</dbReference>
<feature type="transmembrane region" description="Helical" evidence="5">
    <location>
        <begin position="182"/>
        <end position="204"/>
    </location>
</feature>
<evidence type="ECO:0000256" key="2">
    <source>
        <dbReference type="ARBA" id="ARBA00022692"/>
    </source>
</evidence>
<gene>
    <name evidence="6" type="ORF">F0357_04735</name>
</gene>
<evidence type="ECO:0000256" key="4">
    <source>
        <dbReference type="ARBA" id="ARBA00023136"/>
    </source>
</evidence>
<feature type="transmembrane region" description="Helical" evidence="5">
    <location>
        <begin position="240"/>
        <end position="262"/>
    </location>
</feature>
<keyword evidence="4 5" id="KW-0472">Membrane</keyword>
<keyword evidence="3 5" id="KW-1133">Transmembrane helix</keyword>
<comment type="subcellular location">
    <subcellularLocation>
        <location evidence="5">Cell membrane</location>
        <topology evidence="5">Multi-pass membrane protein</topology>
    </subcellularLocation>
    <subcellularLocation>
        <location evidence="1">Membrane</location>
        <topology evidence="1">Multi-pass membrane protein</topology>
    </subcellularLocation>
</comment>
<feature type="transmembrane region" description="Helical" evidence="5">
    <location>
        <begin position="105"/>
        <end position="122"/>
    </location>
</feature>
<feature type="transmembrane region" description="Helical" evidence="5">
    <location>
        <begin position="37"/>
        <end position="62"/>
    </location>
</feature>
<evidence type="ECO:0000256" key="5">
    <source>
        <dbReference type="RuleBase" id="RU363041"/>
    </source>
</evidence>
<dbReference type="Pfam" id="PF01925">
    <property type="entry name" value="TauE"/>
    <property type="match status" value="1"/>
</dbReference>
<protein>
    <recommendedName>
        <fullName evidence="5">Probable membrane transporter protein</fullName>
    </recommendedName>
</protein>
<evidence type="ECO:0000256" key="3">
    <source>
        <dbReference type="ARBA" id="ARBA00022989"/>
    </source>
</evidence>
<dbReference type="RefSeq" id="WP_153486169.1">
    <property type="nucleotide sequence ID" value="NZ_VWNA01000001.1"/>
</dbReference>
<evidence type="ECO:0000313" key="6">
    <source>
        <dbReference type="EMBL" id="MQT11986.1"/>
    </source>
</evidence>
<name>A0A6A7Y065_9HYPH</name>
<accession>A0A6A7Y065</accession>
<dbReference type="PANTHER" id="PTHR43701:SF2">
    <property type="entry name" value="MEMBRANE TRANSPORTER PROTEIN YJNA-RELATED"/>
    <property type="match status" value="1"/>
</dbReference>
<comment type="similarity">
    <text evidence="5">Belongs to the 4-toluene sulfonate uptake permease (TSUP) (TC 2.A.102) family.</text>
</comment>
<dbReference type="GO" id="GO:0005886">
    <property type="term" value="C:plasma membrane"/>
    <property type="evidence" value="ECO:0007669"/>
    <property type="project" value="UniProtKB-SubCell"/>
</dbReference>
<dbReference type="PANTHER" id="PTHR43701">
    <property type="entry name" value="MEMBRANE TRANSPORTER PROTEIN MJ0441-RELATED"/>
    <property type="match status" value="1"/>
</dbReference>
<feature type="transmembrane region" description="Helical" evidence="5">
    <location>
        <begin position="210"/>
        <end position="228"/>
    </location>
</feature>
<evidence type="ECO:0000256" key="1">
    <source>
        <dbReference type="ARBA" id="ARBA00004141"/>
    </source>
</evidence>
<reference evidence="6 7" key="1">
    <citation type="submission" date="2019-09" db="EMBL/GenBank/DDBJ databases">
        <title>Segnochrobactrum spirostomi gen. nov., sp. nov., isolated from the ciliate Spirostomum cf. yagiui and description of a novel family, Segnochrobactraceae fam. nov. within the order Rhizobiales of the class Alphaproteobacteria.</title>
        <authorList>
            <person name="Akter S."/>
            <person name="Shazib S.U.A."/>
            <person name="Shin M.K."/>
        </authorList>
    </citation>
    <scope>NUCLEOTIDE SEQUENCE [LARGE SCALE GENOMIC DNA]</scope>
    <source>
        <strain evidence="6 7">Sp-1</strain>
    </source>
</reference>
<keyword evidence="5" id="KW-1003">Cell membrane</keyword>
<feature type="transmembrane region" description="Helical" evidence="5">
    <location>
        <begin position="142"/>
        <end position="175"/>
    </location>
</feature>
<comment type="caution">
    <text evidence="6">The sequence shown here is derived from an EMBL/GenBank/DDBJ whole genome shotgun (WGS) entry which is preliminary data.</text>
</comment>
<evidence type="ECO:0000313" key="7">
    <source>
        <dbReference type="Proteomes" id="UP000332515"/>
    </source>
</evidence>
<dbReference type="EMBL" id="VWNA01000001">
    <property type="protein sequence ID" value="MQT11986.1"/>
    <property type="molecule type" value="Genomic_DNA"/>
</dbReference>
<keyword evidence="7" id="KW-1185">Reference proteome</keyword>
<sequence>MTPALLPAGLAIGSGGLIGLVLGLIGGGGSILAVPLLVYGVGVASPHVAIGTAAVAVALNAGGGLAAHARQHTIKWRCALVFAATGVVGALVGSAFGKAMDGERLLALFGAVMIGVGLLMLRPRRGGDRADVRLDSSSAAYLLPRLIGIGFAVGVLAGFFGIGGGFLIVPGLIAATRMPLRNAIGTSLVSVAAFGVAGAASYAASGYVDWPLAALVIVGGLAGSLAGTHLGTALAGRRGLLTAMFSAIVITVGIYVVVRGLLPLHVV</sequence>